<dbReference type="GO" id="GO:0046872">
    <property type="term" value="F:metal ion binding"/>
    <property type="evidence" value="ECO:0007669"/>
    <property type="project" value="UniProtKB-KW"/>
</dbReference>
<dbReference type="PANTHER" id="PTHR42978">
    <property type="entry name" value="QUORUM-QUENCHING LACTONASE YTNP-RELATED-RELATED"/>
    <property type="match status" value="1"/>
</dbReference>
<comment type="similarity">
    <text evidence="2">Belongs to the metallo-beta-lactamase superfamily.</text>
</comment>
<dbReference type="CDD" id="cd07729">
    <property type="entry name" value="AHL_lactonase_MBL-fold"/>
    <property type="match status" value="1"/>
</dbReference>
<comment type="cofactor">
    <cofactor evidence="1">
        <name>Zn(2+)</name>
        <dbReference type="ChEBI" id="CHEBI:29105"/>
    </cofactor>
</comment>
<dbReference type="Proteomes" id="UP000274122">
    <property type="component" value="Chromosome"/>
</dbReference>
<gene>
    <name evidence="7" type="primary">attM</name>
    <name evidence="7" type="ORF">NCTC11466_02926</name>
</gene>
<evidence type="ECO:0000256" key="5">
    <source>
        <dbReference type="ARBA" id="ARBA00022833"/>
    </source>
</evidence>
<evidence type="ECO:0000256" key="2">
    <source>
        <dbReference type="ARBA" id="ARBA00007749"/>
    </source>
</evidence>
<dbReference type="NCBIfam" id="NF045700">
    <property type="entry name" value="AHLLactAttM"/>
    <property type="match status" value="1"/>
</dbReference>
<keyword evidence="8" id="KW-1185">Reference proteome</keyword>
<evidence type="ECO:0000256" key="3">
    <source>
        <dbReference type="ARBA" id="ARBA00022723"/>
    </source>
</evidence>
<dbReference type="OrthoDB" id="5443440at2"/>
<dbReference type="EMBL" id="LR134201">
    <property type="protein sequence ID" value="VEB98940.1"/>
    <property type="molecule type" value="Genomic_DNA"/>
</dbReference>
<evidence type="ECO:0000256" key="1">
    <source>
        <dbReference type="ARBA" id="ARBA00001947"/>
    </source>
</evidence>
<keyword evidence="5" id="KW-0862">Zinc</keyword>
<dbReference type="InterPro" id="IPR051013">
    <property type="entry name" value="MBL_superfamily_lactonases"/>
</dbReference>
<feature type="domain" description="Metallo-beta-lactamase" evidence="6">
    <location>
        <begin position="34"/>
        <end position="244"/>
    </location>
</feature>
<dbReference type="GO" id="GO:0102007">
    <property type="term" value="F:acyl-L-homoserine-lactone lactonohydrolase activity"/>
    <property type="evidence" value="ECO:0007669"/>
    <property type="project" value="UniProtKB-EC"/>
</dbReference>
<dbReference type="InterPro" id="IPR001279">
    <property type="entry name" value="Metallo-B-lactamas"/>
</dbReference>
<protein>
    <submittedName>
        <fullName evidence="7">N-acyl homoserine lactonase AttM</fullName>
        <ecNumber evidence="7">3.1.1.81</ecNumber>
    </submittedName>
</protein>
<accession>A0A3S4IP73</accession>
<sequence length="260" mass="29237">MTEIRLYLFQSGTQRCKYHDIRMNQGEGSHYEIPVPWFLLTHPKGHAIIDGGLASEGLADPRAYWGDAVEHYQPLMTEEQGCVAQLGALGIQPEEIRYVLLSHLHADHTGAIGRFPNALHIVQRQEYDYAFQPDWFTAGAYCRKDFARPNLNWQLLDEDGFDLYGDGTLRCISTPGHSPGHQSFLVTLASGLAFTLAIDAAYTLDHFYDRALPGLMTSARDAARSVAKLRHLTERNGARLIPGHDPDVWPQFTLSPGWYE</sequence>
<reference evidence="7 8" key="1">
    <citation type="submission" date="2018-12" db="EMBL/GenBank/DDBJ databases">
        <authorList>
            <consortium name="Pathogen Informatics"/>
        </authorList>
    </citation>
    <scope>NUCLEOTIDE SEQUENCE [LARGE SCALE GENOMIC DNA]</scope>
    <source>
        <strain evidence="7 8">NCTC11466</strain>
    </source>
</reference>
<proteinExistence type="inferred from homology"/>
<dbReference type="Gene3D" id="3.60.15.10">
    <property type="entry name" value="Ribonuclease Z/Hydroxyacylglutathione hydrolase-like"/>
    <property type="match status" value="1"/>
</dbReference>
<evidence type="ECO:0000256" key="4">
    <source>
        <dbReference type="ARBA" id="ARBA00022801"/>
    </source>
</evidence>
<dbReference type="Pfam" id="PF00753">
    <property type="entry name" value="Lactamase_B"/>
    <property type="match status" value="1"/>
</dbReference>
<dbReference type="InterPro" id="IPR036866">
    <property type="entry name" value="RibonucZ/Hydroxyglut_hydro"/>
</dbReference>
<dbReference type="InterPro" id="IPR054889">
    <property type="entry name" value="AHLLactAttM"/>
</dbReference>
<dbReference type="RefSeq" id="WP_126356880.1">
    <property type="nucleotide sequence ID" value="NZ_LR134201.1"/>
</dbReference>
<evidence type="ECO:0000259" key="6">
    <source>
        <dbReference type="SMART" id="SM00849"/>
    </source>
</evidence>
<keyword evidence="3" id="KW-0479">Metal-binding</keyword>
<dbReference type="EC" id="3.1.1.81" evidence="7"/>
<keyword evidence="4 7" id="KW-0378">Hydrolase</keyword>
<dbReference type="SUPFAM" id="SSF56281">
    <property type="entry name" value="Metallo-hydrolase/oxidoreductase"/>
    <property type="match status" value="1"/>
</dbReference>
<dbReference type="SMART" id="SM00849">
    <property type="entry name" value="Lactamase_B"/>
    <property type="match status" value="1"/>
</dbReference>
<dbReference type="AlphaFoldDB" id="A0A3S4IP73"/>
<dbReference type="PANTHER" id="PTHR42978:SF2">
    <property type="entry name" value="102 KBASES UNSTABLE REGION: FROM 1 TO 119443"/>
    <property type="match status" value="1"/>
</dbReference>
<evidence type="ECO:0000313" key="7">
    <source>
        <dbReference type="EMBL" id="VEB98940.1"/>
    </source>
</evidence>
<name>A0A3S4IP73_9ENTR</name>
<evidence type="ECO:0000313" key="8">
    <source>
        <dbReference type="Proteomes" id="UP000274122"/>
    </source>
</evidence>
<dbReference type="KEGG" id="clap:NCTC11466_02926"/>
<organism evidence="7 8">
    <name type="scientific">Cedecea lapagei</name>
    <dbReference type="NCBI Taxonomy" id="158823"/>
    <lineage>
        <taxon>Bacteria</taxon>
        <taxon>Pseudomonadati</taxon>
        <taxon>Pseudomonadota</taxon>
        <taxon>Gammaproteobacteria</taxon>
        <taxon>Enterobacterales</taxon>
        <taxon>Enterobacteriaceae</taxon>
        <taxon>Cedecea</taxon>
    </lineage>
</organism>